<dbReference type="EMBL" id="BAABLX010000026">
    <property type="protein sequence ID" value="GAA4946990.1"/>
    <property type="molecule type" value="Genomic_DNA"/>
</dbReference>
<dbReference type="InterPro" id="IPR052017">
    <property type="entry name" value="TSUP"/>
</dbReference>
<accession>A0AAV3U420</accession>
<comment type="subcellular location">
    <subcellularLocation>
        <location evidence="1 8">Cell membrane</location>
        <topology evidence="1 8">Multi-pass membrane protein</topology>
    </subcellularLocation>
</comment>
<evidence type="ECO:0000313" key="9">
    <source>
        <dbReference type="EMBL" id="GAA4946990.1"/>
    </source>
</evidence>
<keyword evidence="4 8" id="KW-1003">Cell membrane</keyword>
<sequence length="247" mass="26394">MLEVVLLLSAAFIVGASKGGLASAGAIAVPMLALVMSPIAAAALLLPVFIVTDWFGVWLYRKDFSKRNVLILVPSMLLGIAIATLITPYTPESALLIFTGAIGLWYCAKTWLGSSQTERQPARLVPGVFWGVITGIASFITHSGSPPSQAYLLPQQLPKLTFAGTVAIAFAAGNFVKIPAYFAIGQLDNLNWSLVAGLSVAGIAGVYVGRWLTEIMRQETYMRFIHTTLFLLSVILVGRGGYELFAG</sequence>
<dbReference type="PANTHER" id="PTHR30269">
    <property type="entry name" value="TRANSMEMBRANE PROTEIN YFCA"/>
    <property type="match status" value="1"/>
</dbReference>
<dbReference type="InterPro" id="IPR002781">
    <property type="entry name" value="TM_pro_TauE-like"/>
</dbReference>
<keyword evidence="7 8" id="KW-0472">Membrane</keyword>
<dbReference type="AlphaFoldDB" id="A0AAV3U420"/>
<evidence type="ECO:0000256" key="6">
    <source>
        <dbReference type="ARBA" id="ARBA00022989"/>
    </source>
</evidence>
<organism evidence="9 10">
    <name type="scientific">Halioxenophilus aromaticivorans</name>
    <dbReference type="NCBI Taxonomy" id="1306992"/>
    <lineage>
        <taxon>Bacteria</taxon>
        <taxon>Pseudomonadati</taxon>
        <taxon>Pseudomonadota</taxon>
        <taxon>Gammaproteobacteria</taxon>
        <taxon>Alteromonadales</taxon>
        <taxon>Alteromonadaceae</taxon>
        <taxon>Halioxenophilus</taxon>
    </lineage>
</organism>
<reference evidence="10" key="1">
    <citation type="journal article" date="2019" name="Int. J. Syst. Evol. Microbiol.">
        <title>The Global Catalogue of Microorganisms (GCM) 10K type strain sequencing project: providing services to taxonomists for standard genome sequencing and annotation.</title>
        <authorList>
            <consortium name="The Broad Institute Genomics Platform"/>
            <consortium name="The Broad Institute Genome Sequencing Center for Infectious Disease"/>
            <person name="Wu L."/>
            <person name="Ma J."/>
        </authorList>
    </citation>
    <scope>NUCLEOTIDE SEQUENCE [LARGE SCALE GENOMIC DNA]</scope>
    <source>
        <strain evidence="10">JCM 19134</strain>
    </source>
</reference>
<dbReference type="RefSeq" id="WP_345423362.1">
    <property type="nucleotide sequence ID" value="NZ_AP031496.1"/>
</dbReference>
<dbReference type="PANTHER" id="PTHR30269:SF37">
    <property type="entry name" value="MEMBRANE TRANSPORTER PROTEIN"/>
    <property type="match status" value="1"/>
</dbReference>
<feature type="transmembrane region" description="Helical" evidence="8">
    <location>
        <begin position="191"/>
        <end position="212"/>
    </location>
</feature>
<evidence type="ECO:0000256" key="5">
    <source>
        <dbReference type="ARBA" id="ARBA00022692"/>
    </source>
</evidence>
<evidence type="ECO:0000313" key="10">
    <source>
        <dbReference type="Proteomes" id="UP001409585"/>
    </source>
</evidence>
<feature type="transmembrane region" description="Helical" evidence="8">
    <location>
        <begin position="224"/>
        <end position="242"/>
    </location>
</feature>
<feature type="transmembrane region" description="Helical" evidence="8">
    <location>
        <begin position="162"/>
        <end position="184"/>
    </location>
</feature>
<feature type="transmembrane region" description="Helical" evidence="8">
    <location>
        <begin position="32"/>
        <end position="57"/>
    </location>
</feature>
<keyword evidence="6 8" id="KW-1133">Transmembrane helix</keyword>
<keyword evidence="5 8" id="KW-0812">Transmembrane</keyword>
<protein>
    <recommendedName>
        <fullName evidence="8">Probable membrane transporter protein</fullName>
    </recommendedName>
</protein>
<evidence type="ECO:0000256" key="1">
    <source>
        <dbReference type="ARBA" id="ARBA00004651"/>
    </source>
</evidence>
<dbReference type="Proteomes" id="UP001409585">
    <property type="component" value="Unassembled WGS sequence"/>
</dbReference>
<feature type="transmembrane region" description="Helical" evidence="8">
    <location>
        <begin position="69"/>
        <end position="87"/>
    </location>
</feature>
<proteinExistence type="inferred from homology"/>
<comment type="caution">
    <text evidence="9">The sequence shown here is derived from an EMBL/GenBank/DDBJ whole genome shotgun (WGS) entry which is preliminary data.</text>
</comment>
<evidence type="ECO:0000256" key="7">
    <source>
        <dbReference type="ARBA" id="ARBA00023136"/>
    </source>
</evidence>
<dbReference type="Pfam" id="PF01925">
    <property type="entry name" value="TauE"/>
    <property type="match status" value="1"/>
</dbReference>
<feature type="transmembrane region" description="Helical" evidence="8">
    <location>
        <begin position="124"/>
        <end position="142"/>
    </location>
</feature>
<name>A0AAV3U420_9ALTE</name>
<evidence type="ECO:0000256" key="2">
    <source>
        <dbReference type="ARBA" id="ARBA00009142"/>
    </source>
</evidence>
<comment type="similarity">
    <text evidence="2 8">Belongs to the 4-toluene sulfonate uptake permease (TSUP) (TC 2.A.102) family.</text>
</comment>
<keyword evidence="10" id="KW-1185">Reference proteome</keyword>
<feature type="transmembrane region" description="Helical" evidence="8">
    <location>
        <begin position="93"/>
        <end position="112"/>
    </location>
</feature>
<evidence type="ECO:0000256" key="8">
    <source>
        <dbReference type="RuleBase" id="RU363041"/>
    </source>
</evidence>
<evidence type="ECO:0000256" key="4">
    <source>
        <dbReference type="ARBA" id="ARBA00022475"/>
    </source>
</evidence>
<evidence type="ECO:0000256" key="3">
    <source>
        <dbReference type="ARBA" id="ARBA00022448"/>
    </source>
</evidence>
<keyword evidence="3" id="KW-0813">Transport</keyword>
<gene>
    <name evidence="9" type="ORF">GCM10025791_28040</name>
</gene>
<dbReference type="GO" id="GO:0005886">
    <property type="term" value="C:plasma membrane"/>
    <property type="evidence" value="ECO:0007669"/>
    <property type="project" value="UniProtKB-SubCell"/>
</dbReference>